<organism evidence="1 2">
    <name type="scientific">Gigaspora margarita</name>
    <dbReference type="NCBI Taxonomy" id="4874"/>
    <lineage>
        <taxon>Eukaryota</taxon>
        <taxon>Fungi</taxon>
        <taxon>Fungi incertae sedis</taxon>
        <taxon>Mucoromycota</taxon>
        <taxon>Glomeromycotina</taxon>
        <taxon>Glomeromycetes</taxon>
        <taxon>Diversisporales</taxon>
        <taxon>Gigasporaceae</taxon>
        <taxon>Gigaspora</taxon>
    </lineage>
</organism>
<evidence type="ECO:0000313" key="1">
    <source>
        <dbReference type="EMBL" id="CAG8813829.1"/>
    </source>
</evidence>
<proteinExistence type="predicted"/>
<gene>
    <name evidence="1" type="ORF">GMARGA_LOCUS25890</name>
</gene>
<dbReference type="EMBL" id="CAJVQB010029277">
    <property type="protein sequence ID" value="CAG8813829.1"/>
    <property type="molecule type" value="Genomic_DNA"/>
</dbReference>
<evidence type="ECO:0000313" key="2">
    <source>
        <dbReference type="Proteomes" id="UP000789901"/>
    </source>
</evidence>
<reference evidence="1 2" key="1">
    <citation type="submission" date="2021-06" db="EMBL/GenBank/DDBJ databases">
        <authorList>
            <person name="Kallberg Y."/>
            <person name="Tangrot J."/>
            <person name="Rosling A."/>
        </authorList>
    </citation>
    <scope>NUCLEOTIDE SEQUENCE [LARGE SCALE GENOMIC DNA]</scope>
    <source>
        <strain evidence="1 2">120-4 pot B 10/14</strain>
    </source>
</reference>
<name>A0ABN7W3M1_GIGMA</name>
<protein>
    <submittedName>
        <fullName evidence="1">22457_t:CDS:1</fullName>
    </submittedName>
</protein>
<comment type="caution">
    <text evidence="1">The sequence shown here is derived from an EMBL/GenBank/DDBJ whole genome shotgun (WGS) entry which is preliminary data.</text>
</comment>
<keyword evidence="2" id="KW-1185">Reference proteome</keyword>
<dbReference type="Proteomes" id="UP000789901">
    <property type="component" value="Unassembled WGS sequence"/>
</dbReference>
<accession>A0ABN7W3M1</accession>
<sequence length="89" mass="10521">MVSKDIQGLNCEKYFNNSTLSNKVSEKDYGNSLWYLPNGNTNIRFNDKLYFYIRVNDPSYNLTNETFTEESFINGTYQNFNLKMIIFDT</sequence>
<feature type="non-terminal residue" evidence="1">
    <location>
        <position position="89"/>
    </location>
</feature>